<organism evidence="1 2">
    <name type="scientific">Portibacter lacus</name>
    <dbReference type="NCBI Taxonomy" id="1099794"/>
    <lineage>
        <taxon>Bacteria</taxon>
        <taxon>Pseudomonadati</taxon>
        <taxon>Bacteroidota</taxon>
        <taxon>Saprospiria</taxon>
        <taxon>Saprospirales</taxon>
        <taxon>Haliscomenobacteraceae</taxon>
        <taxon>Portibacter</taxon>
    </lineage>
</organism>
<comment type="caution">
    <text evidence="1">The sequence shown here is derived from an EMBL/GenBank/DDBJ whole genome shotgun (WGS) entry which is preliminary data.</text>
</comment>
<sequence>MFVFQVESGLLKEAEIVKARSNDLPLKKDGWNFNWRIAFKKADSEIYILRLKKDKDKTVQGVIQLVLLNGMISMELIEVHPSNRGKDKKFDFVSGCLIAFGCRESFKLDNEYEGYLTFESKTVLIDIYKEKYGATQTFRNKMYISPEQGINLISKYLNHKK</sequence>
<reference evidence="1" key="1">
    <citation type="journal article" date="2014" name="Int. J. Syst. Evol. Microbiol.">
        <title>Complete genome sequence of Corynebacterium casei LMG S-19264T (=DSM 44701T), isolated from a smear-ripened cheese.</title>
        <authorList>
            <consortium name="US DOE Joint Genome Institute (JGI-PGF)"/>
            <person name="Walter F."/>
            <person name="Albersmeier A."/>
            <person name="Kalinowski J."/>
            <person name="Ruckert C."/>
        </authorList>
    </citation>
    <scope>NUCLEOTIDE SEQUENCE</scope>
    <source>
        <strain evidence="1">NBRC 108769</strain>
    </source>
</reference>
<protein>
    <submittedName>
        <fullName evidence="1">Uncharacterized protein</fullName>
    </submittedName>
</protein>
<keyword evidence="2" id="KW-1185">Reference proteome</keyword>
<dbReference type="Proteomes" id="UP001156666">
    <property type="component" value="Unassembled WGS sequence"/>
</dbReference>
<evidence type="ECO:0000313" key="1">
    <source>
        <dbReference type="EMBL" id="GLR18253.1"/>
    </source>
</evidence>
<reference evidence="1" key="2">
    <citation type="submission" date="2023-01" db="EMBL/GenBank/DDBJ databases">
        <title>Draft genome sequence of Portibacter lacus strain NBRC 108769.</title>
        <authorList>
            <person name="Sun Q."/>
            <person name="Mori K."/>
        </authorList>
    </citation>
    <scope>NUCLEOTIDE SEQUENCE</scope>
    <source>
        <strain evidence="1">NBRC 108769</strain>
    </source>
</reference>
<proteinExistence type="predicted"/>
<accession>A0AA37WEU2</accession>
<dbReference type="EMBL" id="BSOH01000020">
    <property type="protein sequence ID" value="GLR18253.1"/>
    <property type="molecule type" value="Genomic_DNA"/>
</dbReference>
<evidence type="ECO:0000313" key="2">
    <source>
        <dbReference type="Proteomes" id="UP001156666"/>
    </source>
</evidence>
<gene>
    <name evidence="1" type="ORF">GCM10007940_28690</name>
</gene>
<name>A0AA37WEU2_9BACT</name>
<dbReference type="AlphaFoldDB" id="A0AA37WEU2"/>
<dbReference type="RefSeq" id="WP_235293619.1">
    <property type="nucleotide sequence ID" value="NZ_BSOH01000020.1"/>
</dbReference>